<dbReference type="AlphaFoldDB" id="A0A1B6IE48"/>
<protein>
    <submittedName>
        <fullName evidence="1">Uncharacterized protein</fullName>
    </submittedName>
</protein>
<feature type="non-terminal residue" evidence="1">
    <location>
        <position position="133"/>
    </location>
</feature>
<evidence type="ECO:0000313" key="1">
    <source>
        <dbReference type="EMBL" id="JAS85163.1"/>
    </source>
</evidence>
<organism evidence="1">
    <name type="scientific">Homalodisca liturata</name>
    <dbReference type="NCBI Taxonomy" id="320908"/>
    <lineage>
        <taxon>Eukaryota</taxon>
        <taxon>Metazoa</taxon>
        <taxon>Ecdysozoa</taxon>
        <taxon>Arthropoda</taxon>
        <taxon>Hexapoda</taxon>
        <taxon>Insecta</taxon>
        <taxon>Pterygota</taxon>
        <taxon>Neoptera</taxon>
        <taxon>Paraneoptera</taxon>
        <taxon>Hemiptera</taxon>
        <taxon>Auchenorrhyncha</taxon>
        <taxon>Membracoidea</taxon>
        <taxon>Cicadellidae</taxon>
        <taxon>Cicadellinae</taxon>
        <taxon>Proconiini</taxon>
        <taxon>Homalodisca</taxon>
    </lineage>
</organism>
<sequence>YSFVVMYAMHPARITVLRVIVDASGVVHMVHALRSVVFHVIVVRNRASGGVIICGAPRYVVHLVTDIYAPCGAIYSYPADIPARVCVGNSVLHVAPAAPSPSLRSSLQMKRRPKMPVQLFTQAEEYFLFKYLK</sequence>
<name>A0A1B6IE48_9HEMI</name>
<dbReference type="EMBL" id="GECU01022543">
    <property type="protein sequence ID" value="JAS85163.1"/>
    <property type="molecule type" value="Transcribed_RNA"/>
</dbReference>
<accession>A0A1B6IE48</accession>
<gene>
    <name evidence="1" type="ORF">g.200</name>
</gene>
<feature type="non-terminal residue" evidence="1">
    <location>
        <position position="1"/>
    </location>
</feature>
<proteinExistence type="predicted"/>
<reference evidence="1" key="1">
    <citation type="submission" date="2015-11" db="EMBL/GenBank/DDBJ databases">
        <title>De novo transcriptome assembly of four potential Pierce s Disease insect vectors from Arizona vineyards.</title>
        <authorList>
            <person name="Tassone E.E."/>
        </authorList>
    </citation>
    <scope>NUCLEOTIDE SEQUENCE</scope>
</reference>